<name>A0A067QDI6_9AGAM</name>
<organism evidence="3 4">
    <name type="scientific">Jaapia argillacea MUCL 33604</name>
    <dbReference type="NCBI Taxonomy" id="933084"/>
    <lineage>
        <taxon>Eukaryota</taxon>
        <taxon>Fungi</taxon>
        <taxon>Dikarya</taxon>
        <taxon>Basidiomycota</taxon>
        <taxon>Agaricomycotina</taxon>
        <taxon>Agaricomycetes</taxon>
        <taxon>Agaricomycetidae</taxon>
        <taxon>Jaapiales</taxon>
        <taxon>Jaapiaceae</taxon>
        <taxon>Jaapia</taxon>
    </lineage>
</organism>
<reference evidence="4" key="1">
    <citation type="journal article" date="2014" name="Proc. Natl. Acad. Sci. U.S.A.">
        <title>Extensive sampling of basidiomycete genomes demonstrates inadequacy of the white-rot/brown-rot paradigm for wood decay fungi.</title>
        <authorList>
            <person name="Riley R."/>
            <person name="Salamov A.A."/>
            <person name="Brown D.W."/>
            <person name="Nagy L.G."/>
            <person name="Floudas D."/>
            <person name="Held B.W."/>
            <person name="Levasseur A."/>
            <person name="Lombard V."/>
            <person name="Morin E."/>
            <person name="Otillar R."/>
            <person name="Lindquist E.A."/>
            <person name="Sun H."/>
            <person name="LaButti K.M."/>
            <person name="Schmutz J."/>
            <person name="Jabbour D."/>
            <person name="Luo H."/>
            <person name="Baker S.E."/>
            <person name="Pisabarro A.G."/>
            <person name="Walton J.D."/>
            <person name="Blanchette R.A."/>
            <person name="Henrissat B."/>
            <person name="Martin F."/>
            <person name="Cullen D."/>
            <person name="Hibbett D.S."/>
            <person name="Grigoriev I.V."/>
        </authorList>
    </citation>
    <scope>NUCLEOTIDE SEQUENCE [LARGE SCALE GENOMIC DNA]</scope>
    <source>
        <strain evidence="4">MUCL 33604</strain>
    </source>
</reference>
<dbReference type="Proteomes" id="UP000027265">
    <property type="component" value="Unassembled WGS sequence"/>
</dbReference>
<dbReference type="InterPro" id="IPR018020">
    <property type="entry name" value="OHCU_decarboxylase"/>
</dbReference>
<sequence>MSLPPLRQILTSIPESTSHISNALALLFEPSPVLISHLVPQVSSSLLNPSSESITTYAQLIDLSISIIHSWPHDLQARFIVAHPRIGEVKGLSAFSATEQGQSSSNVLLVTPTPPEVLARLAHLNALYEHRYPGLRYITFVNGRPRAVIADEMEEVLDISPDKRRLSPDDPGVETVGVLGAGSDEWVRELRRAVDDIGKIAKNRLEKMAVE</sequence>
<dbReference type="OrthoDB" id="5398391at2759"/>
<protein>
    <recommendedName>
        <fullName evidence="2">Oxo-4-hydroxy-4-carboxy-5-ureidoimidazoline decarboxylase domain-containing protein</fullName>
    </recommendedName>
</protein>
<dbReference type="Gene3D" id="1.10.3330.10">
    <property type="entry name" value="Oxo-4-hydroxy-4-carboxy-5-ureidoimidazoline decarboxylase"/>
    <property type="match status" value="1"/>
</dbReference>
<accession>A0A067QDI6</accession>
<dbReference type="GO" id="GO:0006144">
    <property type="term" value="P:purine nucleobase metabolic process"/>
    <property type="evidence" value="ECO:0007669"/>
    <property type="project" value="UniProtKB-KW"/>
</dbReference>
<dbReference type="InParanoid" id="A0A067QDI6"/>
<proteinExistence type="predicted"/>
<dbReference type="AlphaFoldDB" id="A0A067QDI6"/>
<evidence type="ECO:0000256" key="1">
    <source>
        <dbReference type="ARBA" id="ARBA00022631"/>
    </source>
</evidence>
<dbReference type="SUPFAM" id="SSF158694">
    <property type="entry name" value="UraD-Like"/>
    <property type="match status" value="1"/>
</dbReference>
<dbReference type="PANTHER" id="PTHR37987">
    <property type="entry name" value="CHROMOSOME 9, WHOLE GENOME SHOTGUN SEQUENCE"/>
    <property type="match status" value="1"/>
</dbReference>
<evidence type="ECO:0000259" key="2">
    <source>
        <dbReference type="Pfam" id="PF09349"/>
    </source>
</evidence>
<dbReference type="HOGENOM" id="CLU_092522_0_0_1"/>
<keyword evidence="4" id="KW-1185">Reference proteome</keyword>
<evidence type="ECO:0000313" key="3">
    <source>
        <dbReference type="EMBL" id="KDQ61557.1"/>
    </source>
</evidence>
<feature type="domain" description="Oxo-4-hydroxy-4-carboxy-5-ureidoimidazoline decarboxylase" evidence="2">
    <location>
        <begin position="19"/>
        <end position="162"/>
    </location>
</feature>
<gene>
    <name evidence="3" type="ORF">JAAARDRAFT_190300</name>
</gene>
<dbReference type="EMBL" id="KL197712">
    <property type="protein sequence ID" value="KDQ61557.1"/>
    <property type="molecule type" value="Genomic_DNA"/>
</dbReference>
<evidence type="ECO:0000313" key="4">
    <source>
        <dbReference type="Proteomes" id="UP000027265"/>
    </source>
</evidence>
<dbReference type="PANTHER" id="PTHR37987:SF1">
    <property type="entry name" value="OXO-4-HYDROXY-4-CARBOXY-5-UREIDOIMIDAZOLINE DECARBOXYLASE DOMAIN-CONTAINING PROTEIN"/>
    <property type="match status" value="1"/>
</dbReference>
<dbReference type="InterPro" id="IPR036778">
    <property type="entry name" value="OHCU_decarboxylase_sf"/>
</dbReference>
<dbReference type="Pfam" id="PF09349">
    <property type="entry name" value="OHCU_decarbox"/>
    <property type="match status" value="1"/>
</dbReference>
<keyword evidence="1" id="KW-0659">Purine metabolism</keyword>